<accession>A0ABV0F0L4</accession>
<evidence type="ECO:0000256" key="1">
    <source>
        <dbReference type="SAM" id="Phobius"/>
    </source>
</evidence>
<keyword evidence="1" id="KW-0812">Transmembrane</keyword>
<keyword evidence="1" id="KW-0472">Membrane</keyword>
<sequence length="96" mass="10633">MVFLAILTGIGGLFNYYEVTSATYSIIVAILLQVVLFLLTSLALVSYQGRRSRPSYDRGGYRIWTFSFALIVLSFVGNLAILVVLLLNQLGYISGF</sequence>
<name>A0ABV0F0L4_9ENTE</name>
<organism evidence="2 3">
    <name type="scientific">Enterococcus diestrammenae</name>
    <dbReference type="NCBI Taxonomy" id="1155073"/>
    <lineage>
        <taxon>Bacteria</taxon>
        <taxon>Bacillati</taxon>
        <taxon>Bacillota</taxon>
        <taxon>Bacilli</taxon>
        <taxon>Lactobacillales</taxon>
        <taxon>Enterococcaceae</taxon>
        <taxon>Enterococcus</taxon>
    </lineage>
</organism>
<evidence type="ECO:0000313" key="2">
    <source>
        <dbReference type="EMBL" id="MEO1780701.1"/>
    </source>
</evidence>
<dbReference type="RefSeq" id="WP_161869029.1">
    <property type="nucleotide sequence ID" value="NZ_MAEI02000001.1"/>
</dbReference>
<proteinExistence type="predicted"/>
<feature type="transmembrane region" description="Helical" evidence="1">
    <location>
        <begin position="66"/>
        <end position="87"/>
    </location>
</feature>
<keyword evidence="3" id="KW-1185">Reference proteome</keyword>
<dbReference type="EMBL" id="MAEI02000001">
    <property type="protein sequence ID" value="MEO1780701.1"/>
    <property type="molecule type" value="Genomic_DNA"/>
</dbReference>
<comment type="caution">
    <text evidence="2">The sequence shown here is derived from an EMBL/GenBank/DDBJ whole genome shotgun (WGS) entry which is preliminary data.</text>
</comment>
<dbReference type="Proteomes" id="UP001429357">
    <property type="component" value="Unassembled WGS sequence"/>
</dbReference>
<feature type="transmembrane region" description="Helical" evidence="1">
    <location>
        <begin position="22"/>
        <end position="45"/>
    </location>
</feature>
<protein>
    <submittedName>
        <fullName evidence="2">Uncharacterized protein</fullName>
    </submittedName>
</protein>
<evidence type="ECO:0000313" key="3">
    <source>
        <dbReference type="Proteomes" id="UP001429357"/>
    </source>
</evidence>
<reference evidence="3" key="1">
    <citation type="submission" date="2016-06" db="EMBL/GenBank/DDBJ databases">
        <title>Four novel species of enterococci isolated from chicken manure.</title>
        <authorList>
            <person name="Van Tyne D."/>
        </authorList>
    </citation>
    <scope>NUCLEOTIDE SEQUENCE [LARGE SCALE GENOMIC DNA]</scope>
    <source>
        <strain evidence="3">JM9A</strain>
    </source>
</reference>
<gene>
    <name evidence="2" type="ORF">BAU18_000252</name>
</gene>
<reference evidence="2 3" key="2">
    <citation type="submission" date="2024-02" db="EMBL/GenBank/DDBJ databases">
        <title>The Genome Sequence of Enterococcus diestrammenae JM9A.</title>
        <authorList>
            <person name="Earl A."/>
            <person name="Manson A."/>
            <person name="Gilmore M."/>
            <person name="Sanders J."/>
            <person name="Shea T."/>
            <person name="Howe W."/>
            <person name="Livny J."/>
            <person name="Cuomo C."/>
            <person name="Neafsey D."/>
            <person name="Birren B."/>
        </authorList>
    </citation>
    <scope>NUCLEOTIDE SEQUENCE [LARGE SCALE GENOMIC DNA]</scope>
    <source>
        <strain evidence="2 3">JM9A</strain>
    </source>
</reference>
<keyword evidence="1" id="KW-1133">Transmembrane helix</keyword>